<accession>A0A086Y0I2</accession>
<organism evidence="2 3">
    <name type="scientific">Haematobacter massiliensis</name>
    <dbReference type="NCBI Taxonomy" id="195105"/>
    <lineage>
        <taxon>Bacteria</taxon>
        <taxon>Pseudomonadati</taxon>
        <taxon>Pseudomonadota</taxon>
        <taxon>Alphaproteobacteria</taxon>
        <taxon>Rhodobacterales</taxon>
        <taxon>Paracoccaceae</taxon>
        <taxon>Haematobacter</taxon>
    </lineage>
</organism>
<dbReference type="eggNOG" id="ENOG5033EDY">
    <property type="taxonomic scope" value="Bacteria"/>
</dbReference>
<feature type="domain" description="DUF6950" evidence="1">
    <location>
        <begin position="3"/>
        <end position="121"/>
    </location>
</feature>
<dbReference type="AlphaFoldDB" id="A0A086Y0I2"/>
<name>A0A086Y0I2_9RHOB</name>
<proteinExistence type="predicted"/>
<dbReference type="EMBL" id="JGYG01000010">
    <property type="protein sequence ID" value="KFI27782.1"/>
    <property type="molecule type" value="Genomic_DNA"/>
</dbReference>
<comment type="caution">
    <text evidence="2">The sequence shown here is derived from an EMBL/GenBank/DDBJ whole genome shotgun (WGS) entry which is preliminary data.</text>
</comment>
<reference evidence="2 3" key="1">
    <citation type="submission" date="2014-03" db="EMBL/GenBank/DDBJ databases">
        <title>Genome of Haematobacter massiliensis CCUG 47968.</title>
        <authorList>
            <person name="Wang D."/>
            <person name="Wang G."/>
        </authorList>
    </citation>
    <scope>NUCLEOTIDE SEQUENCE [LARGE SCALE GENOMIC DNA]</scope>
    <source>
        <strain evidence="2 3">CCUG 47968</strain>
    </source>
</reference>
<gene>
    <name evidence="2" type="ORF">CN97_00705</name>
</gene>
<sequence length="125" mass="13489">MRIVMEVMGRKWEWGVSDCTASACDVFLRLHGIDLMGRYRGAYSTARQALRIQGPDYAAFCHAQAVKHGLAAKDEAEPGDIGLVEGRYGLSLAIAVSPQVWTGKTEGGFATANAAVMTWGVPCRN</sequence>
<dbReference type="Pfam" id="PF22262">
    <property type="entry name" value="DUF6950"/>
    <property type="match status" value="1"/>
</dbReference>
<keyword evidence="3" id="KW-1185">Reference proteome</keyword>
<protein>
    <recommendedName>
        <fullName evidence="1">DUF6950 domain-containing protein</fullName>
    </recommendedName>
</protein>
<dbReference type="STRING" id="195105.CN97_00705"/>
<dbReference type="InterPro" id="IPR053802">
    <property type="entry name" value="DUF6950"/>
</dbReference>
<evidence type="ECO:0000259" key="1">
    <source>
        <dbReference type="Pfam" id="PF22262"/>
    </source>
</evidence>
<evidence type="ECO:0000313" key="3">
    <source>
        <dbReference type="Proteomes" id="UP000028826"/>
    </source>
</evidence>
<evidence type="ECO:0000313" key="2">
    <source>
        <dbReference type="EMBL" id="KFI27782.1"/>
    </source>
</evidence>
<dbReference type="Proteomes" id="UP000028826">
    <property type="component" value="Unassembled WGS sequence"/>
</dbReference>